<dbReference type="Proteomes" id="UP001162480">
    <property type="component" value="Chromosome 2"/>
</dbReference>
<organism evidence="1 2">
    <name type="scientific">Octopus vulgaris</name>
    <name type="common">Common octopus</name>
    <dbReference type="NCBI Taxonomy" id="6645"/>
    <lineage>
        <taxon>Eukaryota</taxon>
        <taxon>Metazoa</taxon>
        <taxon>Spiralia</taxon>
        <taxon>Lophotrochozoa</taxon>
        <taxon>Mollusca</taxon>
        <taxon>Cephalopoda</taxon>
        <taxon>Coleoidea</taxon>
        <taxon>Octopodiformes</taxon>
        <taxon>Octopoda</taxon>
        <taxon>Incirrata</taxon>
        <taxon>Octopodidae</taxon>
        <taxon>Octopus</taxon>
    </lineage>
</organism>
<evidence type="ECO:0000313" key="2">
    <source>
        <dbReference type="Proteomes" id="UP001162480"/>
    </source>
</evidence>
<dbReference type="AlphaFoldDB" id="A0AA36AN22"/>
<sequence>MTCGLREPLKLWATHNNSIADDILQKIQRQTSAEISTFNNTIYNEALLDLNTRVQAMGGQRNSTFGLPQPEQSANNLAVEYLREISYDIEEMTTYIADKEHKLMEDQLGVYNTIILSIENERGL</sequence>
<name>A0AA36AN22_OCTVU</name>
<evidence type="ECO:0000313" key="1">
    <source>
        <dbReference type="EMBL" id="CAI9717602.1"/>
    </source>
</evidence>
<reference evidence="1" key="1">
    <citation type="submission" date="2023-08" db="EMBL/GenBank/DDBJ databases">
        <authorList>
            <person name="Alioto T."/>
            <person name="Alioto T."/>
            <person name="Gomez Garrido J."/>
        </authorList>
    </citation>
    <scope>NUCLEOTIDE SEQUENCE</scope>
</reference>
<proteinExistence type="predicted"/>
<dbReference type="EMBL" id="OX597815">
    <property type="protein sequence ID" value="CAI9717602.1"/>
    <property type="molecule type" value="Genomic_DNA"/>
</dbReference>
<accession>A0AA36AN22</accession>
<keyword evidence="2" id="KW-1185">Reference proteome</keyword>
<protein>
    <submittedName>
        <fullName evidence="1">Uncharacterized protein</fullName>
    </submittedName>
</protein>
<gene>
    <name evidence="1" type="ORF">OCTVUL_1B026189</name>
</gene>